<protein>
    <recommendedName>
        <fullName evidence="1">PilZ domain-containing protein</fullName>
    </recommendedName>
</protein>
<gene>
    <name evidence="2" type="ORF">MNBD_GAMMA04-2134</name>
</gene>
<dbReference type="SUPFAM" id="SSF141371">
    <property type="entry name" value="PilZ domain-like"/>
    <property type="match status" value="1"/>
</dbReference>
<sequence length="112" mass="13075">MSDNQLQTDERRQETRLETYLESVLEQKEHTIYTTVINLSEQGVGFLSARPFKKGEVVNINLSFHKQNIEPITLKVRVQSCREVDLEYYIGGVIISKTDEFERFYAAIPQVY</sequence>
<dbReference type="InterPro" id="IPR009875">
    <property type="entry name" value="PilZ_domain"/>
</dbReference>
<reference evidence="2" key="1">
    <citation type="submission" date="2018-06" db="EMBL/GenBank/DDBJ databases">
        <authorList>
            <person name="Zhirakovskaya E."/>
        </authorList>
    </citation>
    <scope>NUCLEOTIDE SEQUENCE</scope>
</reference>
<dbReference type="EMBL" id="UOFB01000421">
    <property type="protein sequence ID" value="VAW49993.1"/>
    <property type="molecule type" value="Genomic_DNA"/>
</dbReference>
<dbReference type="AlphaFoldDB" id="A0A3B0WCD3"/>
<dbReference type="Gene3D" id="2.40.10.220">
    <property type="entry name" value="predicted glycosyltransferase like domains"/>
    <property type="match status" value="1"/>
</dbReference>
<organism evidence="2">
    <name type="scientific">hydrothermal vent metagenome</name>
    <dbReference type="NCBI Taxonomy" id="652676"/>
    <lineage>
        <taxon>unclassified sequences</taxon>
        <taxon>metagenomes</taxon>
        <taxon>ecological metagenomes</taxon>
    </lineage>
</organism>
<evidence type="ECO:0000259" key="1">
    <source>
        <dbReference type="Pfam" id="PF07238"/>
    </source>
</evidence>
<dbReference type="Pfam" id="PF07238">
    <property type="entry name" value="PilZ"/>
    <property type="match status" value="1"/>
</dbReference>
<name>A0A3B0WCD3_9ZZZZ</name>
<feature type="domain" description="PilZ" evidence="1">
    <location>
        <begin position="10"/>
        <end position="90"/>
    </location>
</feature>
<dbReference type="GO" id="GO:0035438">
    <property type="term" value="F:cyclic-di-GMP binding"/>
    <property type="evidence" value="ECO:0007669"/>
    <property type="project" value="InterPro"/>
</dbReference>
<proteinExistence type="predicted"/>
<accession>A0A3B0WCD3</accession>
<evidence type="ECO:0000313" key="2">
    <source>
        <dbReference type="EMBL" id="VAW49993.1"/>
    </source>
</evidence>